<evidence type="ECO:0000313" key="3">
    <source>
        <dbReference type="EMBL" id="SEG89560.1"/>
    </source>
</evidence>
<dbReference type="Gene3D" id="3.40.190.10">
    <property type="entry name" value="Periplasmic binding protein-like II"/>
    <property type="match status" value="2"/>
</dbReference>
<dbReference type="EMBL" id="FNVU01000020">
    <property type="protein sequence ID" value="SEG89560.1"/>
    <property type="molecule type" value="Genomic_DNA"/>
</dbReference>
<feature type="signal peptide" evidence="2">
    <location>
        <begin position="1"/>
        <end position="36"/>
    </location>
</feature>
<protein>
    <submittedName>
        <fullName evidence="3">ABC-type Fe3+ transport system, substrate-binding protein</fullName>
    </submittedName>
</protein>
<dbReference type="Pfam" id="PF13416">
    <property type="entry name" value="SBP_bac_8"/>
    <property type="match status" value="1"/>
</dbReference>
<dbReference type="RefSeq" id="WP_160145163.1">
    <property type="nucleotide sequence ID" value="NZ_FNVU01000020.1"/>
</dbReference>
<dbReference type="PANTHER" id="PTHR30006">
    <property type="entry name" value="THIAMINE-BINDING PERIPLASMIC PROTEIN-RELATED"/>
    <property type="match status" value="1"/>
</dbReference>
<dbReference type="SUPFAM" id="SSF53850">
    <property type="entry name" value="Periplasmic binding protein-like II"/>
    <property type="match status" value="1"/>
</dbReference>
<dbReference type="AlphaFoldDB" id="A0A1H6DW37"/>
<keyword evidence="1 2" id="KW-0732">Signal</keyword>
<dbReference type="Proteomes" id="UP000236754">
    <property type="component" value="Unassembled WGS sequence"/>
</dbReference>
<evidence type="ECO:0000256" key="2">
    <source>
        <dbReference type="SAM" id="SignalP"/>
    </source>
</evidence>
<evidence type="ECO:0000256" key="1">
    <source>
        <dbReference type="ARBA" id="ARBA00022729"/>
    </source>
</evidence>
<feature type="chain" id="PRO_5038949218" evidence="2">
    <location>
        <begin position="37"/>
        <end position="367"/>
    </location>
</feature>
<evidence type="ECO:0000313" key="4">
    <source>
        <dbReference type="Proteomes" id="UP000236754"/>
    </source>
</evidence>
<reference evidence="3 4" key="1">
    <citation type="submission" date="2016-10" db="EMBL/GenBank/DDBJ databases">
        <authorList>
            <person name="de Groot N.N."/>
        </authorList>
    </citation>
    <scope>NUCLEOTIDE SEQUENCE [LARGE SCALE GENOMIC DNA]</scope>
    <source>
        <strain evidence="3 4">CGMCC 4.2023</strain>
    </source>
</reference>
<dbReference type="InterPro" id="IPR006059">
    <property type="entry name" value="SBP"/>
</dbReference>
<keyword evidence="4" id="KW-1185">Reference proteome</keyword>
<accession>A0A1H6DW37</accession>
<name>A0A1H6DW37_9ACTN</name>
<organism evidence="3 4">
    <name type="scientific">Actinacidiphila yanglinensis</name>
    <dbReference type="NCBI Taxonomy" id="310779"/>
    <lineage>
        <taxon>Bacteria</taxon>
        <taxon>Bacillati</taxon>
        <taxon>Actinomycetota</taxon>
        <taxon>Actinomycetes</taxon>
        <taxon>Kitasatosporales</taxon>
        <taxon>Streptomycetaceae</taxon>
        <taxon>Actinacidiphila</taxon>
    </lineage>
</organism>
<sequence length="367" mass="39636">MQEDRQRRTCRTASRPALIAAAALVLSAALTGCGSAAIGATTKVEPSRQPQQLLPQALKEGKVVWYTTFADSDVDDMISAFQKAYPGIKVEALRLSADKLPSRLVTEQRGRKFNADVISADSEPVYQLIKVGTLTPYQVPQRPPLPAQLRDLPAGYGNAVYILTSAIAYNPDGVKAQHLQPPTSIEDLTKPAWKGRFSIDPSAINWYESLIASMGHAKALDLVKKLGDNSPRLVESHTQSLTEVQAGEPLASVNAYAYKAASLAKKTPGRMAFANTDPQPTAAALAEIARNAPHPSAAKLFMDWIMSASGQDSVVSITNHTSLSPSAANDASVWDPAKWKPAWSMPVITADAYDRYLEEYQKALHAV</sequence>
<dbReference type="PROSITE" id="PS51257">
    <property type="entry name" value="PROKAR_LIPOPROTEIN"/>
    <property type="match status" value="1"/>
</dbReference>
<dbReference type="OrthoDB" id="366726at2"/>
<dbReference type="PANTHER" id="PTHR30006:SF24">
    <property type="entry name" value="SLL0237 PROTEIN"/>
    <property type="match status" value="1"/>
</dbReference>
<gene>
    <name evidence="3" type="ORF">SAMN05216223_120119</name>
</gene>
<proteinExistence type="predicted"/>